<sequence length="627" mass="69257">MGSTHTQRAVRIANCSGAEPDPGRHMFNQAKYGQVDVITEVNLANNAEAYHRGEHNGWIPTCWEGIEMSVDIINEKRIKLVINGGCLNPKGLAEKTHELVTSKGLDLVVAYVEGDDVLDRAYDILGTSTEEKLPHLDKTNSNVQLAKDTKAFLDDKERMPIVSANAYLGIRAIRRGLDEGADIVVCGRVADASPVIAAAAWWHGWADEDYGPLAGALIAGHLIECSTYTTGANFAGFHTHDISELLDLGLPIAEVEANGECVITKHEALNGFVDADTVKCQLLYELQGTIYLNSDVKADITNIRVENESKDRVRVSGVKGAPPPSTTKLAVFYKGGYQCEMLLNATGYASRKKFALQEAQLRHKLKEWGLLDKFDILDFQWIGRPEANPSSQLASTTYLRIFAQSRDKIACAKLLPGVYTNVMQHFSGFHSTSDHRTAMPKEFLGFYPAVIAQSELEESINIISKKGDNVHKTIMGPPKKSEPIGERDNFETANPVDLSSFGETVVAPLGDVAFARSGDKGANVNFGVYVHTQEEWDWLRTVMTRAKLQELMGSTWEDWFYIERCEMAEIKAVHFVVYGPLGRGVSSSKILDALGKGFADFIRDRHIEIPKKFLGKWDSHAGVLSRL</sequence>
<reference evidence="3 4" key="1">
    <citation type="submission" date="2023-08" db="EMBL/GenBank/DDBJ databases">
        <title>Black Yeasts Isolated from many extreme environments.</title>
        <authorList>
            <person name="Coleine C."/>
            <person name="Stajich J.E."/>
            <person name="Selbmann L."/>
        </authorList>
    </citation>
    <scope>NUCLEOTIDE SEQUENCE [LARGE SCALE GENOMIC DNA]</scope>
    <source>
        <strain evidence="3 4">CCFEE 5935</strain>
    </source>
</reference>
<comment type="caution">
    <text evidence="3">The sequence shown here is derived from an EMBL/GenBank/DDBJ whole genome shotgun (WGS) entry which is preliminary data.</text>
</comment>
<evidence type="ECO:0000259" key="2">
    <source>
        <dbReference type="Pfam" id="PF23544"/>
    </source>
</evidence>
<keyword evidence="4" id="KW-1185">Reference proteome</keyword>
<evidence type="ECO:0000313" key="4">
    <source>
        <dbReference type="Proteomes" id="UP001337655"/>
    </source>
</evidence>
<dbReference type="Pfam" id="PF23544">
    <property type="entry name" value="AtuA_ferredoxin"/>
    <property type="match status" value="1"/>
</dbReference>
<protein>
    <recommendedName>
        <fullName evidence="5">DUF1446-domain-containing protein</fullName>
    </recommendedName>
</protein>
<dbReference type="AlphaFoldDB" id="A0AAV9P6B6"/>
<dbReference type="Pfam" id="PF07287">
    <property type="entry name" value="AtuA"/>
    <property type="match status" value="1"/>
</dbReference>
<organism evidence="3 4">
    <name type="scientific">Saxophila tyrrhenica</name>
    <dbReference type="NCBI Taxonomy" id="1690608"/>
    <lineage>
        <taxon>Eukaryota</taxon>
        <taxon>Fungi</taxon>
        <taxon>Dikarya</taxon>
        <taxon>Ascomycota</taxon>
        <taxon>Pezizomycotina</taxon>
        <taxon>Dothideomycetes</taxon>
        <taxon>Dothideomycetidae</taxon>
        <taxon>Mycosphaerellales</taxon>
        <taxon>Extremaceae</taxon>
        <taxon>Saxophila</taxon>
    </lineage>
</organism>
<accession>A0AAV9P6B6</accession>
<name>A0AAV9P6B6_9PEZI</name>
<feature type="domain" description="AtuA-like ferredoxin-fold" evidence="2">
    <location>
        <begin position="508"/>
        <end position="607"/>
    </location>
</feature>
<feature type="domain" description="Acyclic terpene utilisation N-terminal" evidence="1">
    <location>
        <begin position="10"/>
        <end position="461"/>
    </location>
</feature>
<evidence type="ECO:0000313" key="3">
    <source>
        <dbReference type="EMBL" id="KAK5168144.1"/>
    </source>
</evidence>
<dbReference type="InterPro" id="IPR010839">
    <property type="entry name" value="AtuA_N"/>
</dbReference>
<dbReference type="InterPro" id="IPR056362">
    <property type="entry name" value="AtuA-like_ferredoxin_dom"/>
</dbReference>
<evidence type="ECO:0008006" key="5">
    <source>
        <dbReference type="Google" id="ProtNLM"/>
    </source>
</evidence>
<dbReference type="PANTHER" id="PTHR47585">
    <property type="match status" value="1"/>
</dbReference>
<dbReference type="RefSeq" id="XP_064657754.1">
    <property type="nucleotide sequence ID" value="XM_064803953.1"/>
</dbReference>
<dbReference type="Proteomes" id="UP001337655">
    <property type="component" value="Unassembled WGS sequence"/>
</dbReference>
<gene>
    <name evidence="3" type="ORF">LTR77_006712</name>
</gene>
<proteinExistence type="predicted"/>
<evidence type="ECO:0000259" key="1">
    <source>
        <dbReference type="Pfam" id="PF07287"/>
    </source>
</evidence>
<dbReference type="PANTHER" id="PTHR47585:SF1">
    <property type="entry name" value="DUF1446 DOMAIN-CONTAINING PROTEIN"/>
    <property type="match status" value="1"/>
</dbReference>
<dbReference type="EMBL" id="JAVRRT010000010">
    <property type="protein sequence ID" value="KAK5168144.1"/>
    <property type="molecule type" value="Genomic_DNA"/>
</dbReference>
<dbReference type="GeneID" id="89928052"/>